<keyword evidence="1" id="KW-0812">Transmembrane</keyword>
<organism evidence="2 3">
    <name type="scientific">Favolaschia claudopus</name>
    <dbReference type="NCBI Taxonomy" id="2862362"/>
    <lineage>
        <taxon>Eukaryota</taxon>
        <taxon>Fungi</taxon>
        <taxon>Dikarya</taxon>
        <taxon>Basidiomycota</taxon>
        <taxon>Agaricomycotina</taxon>
        <taxon>Agaricomycetes</taxon>
        <taxon>Agaricomycetidae</taxon>
        <taxon>Agaricales</taxon>
        <taxon>Marasmiineae</taxon>
        <taxon>Mycenaceae</taxon>
        <taxon>Favolaschia</taxon>
    </lineage>
</organism>
<evidence type="ECO:0000256" key="1">
    <source>
        <dbReference type="SAM" id="Phobius"/>
    </source>
</evidence>
<keyword evidence="1" id="KW-0472">Membrane</keyword>
<proteinExistence type="predicted"/>
<comment type="caution">
    <text evidence="2">The sequence shown here is derived from an EMBL/GenBank/DDBJ whole genome shotgun (WGS) entry which is preliminary data.</text>
</comment>
<dbReference type="Proteomes" id="UP001362999">
    <property type="component" value="Unassembled WGS sequence"/>
</dbReference>
<dbReference type="AlphaFoldDB" id="A0AAW0DQL2"/>
<protein>
    <recommendedName>
        <fullName evidence="4">Transmembrane protein</fullName>
    </recommendedName>
</protein>
<evidence type="ECO:0000313" key="2">
    <source>
        <dbReference type="EMBL" id="KAK7053904.1"/>
    </source>
</evidence>
<keyword evidence="1" id="KW-1133">Transmembrane helix</keyword>
<accession>A0AAW0DQL2</accession>
<sequence length="221" mass="24100">MKLSRLSLEPPHSSAIPTFVRSQIRYMAPLVSTTGLMSSSASSVTAAATAVFSSVTNPAGFDTDAVWAGAAATDQVNSSLLPPPTPSSRYLILNRTPDTGVHDFVIYFAIIMGFILAGCAYTLGKHHFQNRRAGQNDDDEDEETCFGLNVNNRRTSVKRIYSWVVVKDFSAEGIAPPFVHIPSVLGNSHWLFVHGYVPLFRCLSFAIPSRCKTRKILGASF</sequence>
<name>A0AAW0DQL2_9AGAR</name>
<evidence type="ECO:0000313" key="3">
    <source>
        <dbReference type="Proteomes" id="UP001362999"/>
    </source>
</evidence>
<evidence type="ECO:0008006" key="4">
    <source>
        <dbReference type="Google" id="ProtNLM"/>
    </source>
</evidence>
<dbReference type="EMBL" id="JAWWNJ010000006">
    <property type="protein sequence ID" value="KAK7053904.1"/>
    <property type="molecule type" value="Genomic_DNA"/>
</dbReference>
<reference evidence="2 3" key="1">
    <citation type="journal article" date="2024" name="J Genomics">
        <title>Draft genome sequencing and assembly of Favolaschia claudopus CIRM-BRFM 2984 isolated from oak limbs.</title>
        <authorList>
            <person name="Navarro D."/>
            <person name="Drula E."/>
            <person name="Chaduli D."/>
            <person name="Cazenave R."/>
            <person name="Ahrendt S."/>
            <person name="Wang J."/>
            <person name="Lipzen A."/>
            <person name="Daum C."/>
            <person name="Barry K."/>
            <person name="Grigoriev I.V."/>
            <person name="Favel A."/>
            <person name="Rosso M.N."/>
            <person name="Martin F."/>
        </authorList>
    </citation>
    <scope>NUCLEOTIDE SEQUENCE [LARGE SCALE GENOMIC DNA]</scope>
    <source>
        <strain evidence="2 3">CIRM-BRFM 2984</strain>
    </source>
</reference>
<keyword evidence="3" id="KW-1185">Reference proteome</keyword>
<feature type="transmembrane region" description="Helical" evidence="1">
    <location>
        <begin position="104"/>
        <end position="123"/>
    </location>
</feature>
<gene>
    <name evidence="2" type="ORF">R3P38DRAFT_3577692</name>
</gene>